<reference evidence="6 7" key="1">
    <citation type="submission" date="2019-11" db="EMBL/GenBank/DDBJ databases">
        <title>Novel species isolated from a subtropical stream in China.</title>
        <authorList>
            <person name="Lu H."/>
        </authorList>
    </citation>
    <scope>NUCLEOTIDE SEQUENCE [LARGE SCALE GENOMIC DNA]</scope>
    <source>
        <strain evidence="6 7">FT80W</strain>
    </source>
</reference>
<dbReference type="InterPro" id="IPR005119">
    <property type="entry name" value="LysR_subst-bd"/>
</dbReference>
<evidence type="ECO:0000256" key="1">
    <source>
        <dbReference type="ARBA" id="ARBA00009437"/>
    </source>
</evidence>
<dbReference type="PANTHER" id="PTHR30118:SF6">
    <property type="entry name" value="HTH-TYPE TRANSCRIPTIONAL REGULATOR LEUO"/>
    <property type="match status" value="1"/>
</dbReference>
<dbReference type="InterPro" id="IPR036388">
    <property type="entry name" value="WH-like_DNA-bd_sf"/>
</dbReference>
<evidence type="ECO:0000256" key="2">
    <source>
        <dbReference type="ARBA" id="ARBA00023015"/>
    </source>
</evidence>
<evidence type="ECO:0000256" key="3">
    <source>
        <dbReference type="ARBA" id="ARBA00023125"/>
    </source>
</evidence>
<proteinExistence type="inferred from homology"/>
<dbReference type="Pfam" id="PF03466">
    <property type="entry name" value="LysR_substrate"/>
    <property type="match status" value="1"/>
</dbReference>
<evidence type="ECO:0000256" key="4">
    <source>
        <dbReference type="ARBA" id="ARBA00023163"/>
    </source>
</evidence>
<dbReference type="SUPFAM" id="SSF53850">
    <property type="entry name" value="Periplasmic binding protein-like II"/>
    <property type="match status" value="1"/>
</dbReference>
<evidence type="ECO:0000313" key="6">
    <source>
        <dbReference type="EMBL" id="MRW88558.1"/>
    </source>
</evidence>
<dbReference type="PROSITE" id="PS50931">
    <property type="entry name" value="HTH_LYSR"/>
    <property type="match status" value="1"/>
</dbReference>
<name>A0A6I2KSC3_9BURK</name>
<gene>
    <name evidence="6" type="ORF">GJ699_01005</name>
</gene>
<dbReference type="InterPro" id="IPR000847">
    <property type="entry name" value="LysR_HTH_N"/>
</dbReference>
<dbReference type="InterPro" id="IPR036390">
    <property type="entry name" value="WH_DNA-bd_sf"/>
</dbReference>
<dbReference type="Gene3D" id="1.10.10.10">
    <property type="entry name" value="Winged helix-like DNA-binding domain superfamily/Winged helix DNA-binding domain"/>
    <property type="match status" value="1"/>
</dbReference>
<comment type="caution">
    <text evidence="6">The sequence shown here is derived from an EMBL/GenBank/DDBJ whole genome shotgun (WGS) entry which is preliminary data.</text>
</comment>
<accession>A0A6I2KSC3</accession>
<dbReference type="GO" id="GO:0003677">
    <property type="term" value="F:DNA binding"/>
    <property type="evidence" value="ECO:0007669"/>
    <property type="project" value="UniProtKB-KW"/>
</dbReference>
<dbReference type="GO" id="GO:0003700">
    <property type="term" value="F:DNA-binding transcription factor activity"/>
    <property type="evidence" value="ECO:0007669"/>
    <property type="project" value="InterPro"/>
</dbReference>
<organism evidence="6 7">
    <name type="scientific">Duganella guangzhouensis</name>
    <dbReference type="NCBI Taxonomy" id="2666084"/>
    <lineage>
        <taxon>Bacteria</taxon>
        <taxon>Pseudomonadati</taxon>
        <taxon>Pseudomonadota</taxon>
        <taxon>Betaproteobacteria</taxon>
        <taxon>Burkholderiales</taxon>
        <taxon>Oxalobacteraceae</taxon>
        <taxon>Telluria group</taxon>
        <taxon>Duganella</taxon>
    </lineage>
</organism>
<dbReference type="SUPFAM" id="SSF46785">
    <property type="entry name" value="Winged helix' DNA-binding domain"/>
    <property type="match status" value="1"/>
</dbReference>
<dbReference type="InterPro" id="IPR050389">
    <property type="entry name" value="LysR-type_TF"/>
</dbReference>
<dbReference type="EMBL" id="WKJK01000001">
    <property type="protein sequence ID" value="MRW88558.1"/>
    <property type="molecule type" value="Genomic_DNA"/>
</dbReference>
<dbReference type="Pfam" id="PF00126">
    <property type="entry name" value="HTH_1"/>
    <property type="match status" value="1"/>
</dbReference>
<dbReference type="Gene3D" id="3.40.190.10">
    <property type="entry name" value="Periplasmic binding protein-like II"/>
    <property type="match status" value="2"/>
</dbReference>
<dbReference type="PANTHER" id="PTHR30118">
    <property type="entry name" value="HTH-TYPE TRANSCRIPTIONAL REGULATOR LEUO-RELATED"/>
    <property type="match status" value="1"/>
</dbReference>
<keyword evidence="3" id="KW-0238">DNA-binding</keyword>
<comment type="similarity">
    <text evidence="1">Belongs to the LysR transcriptional regulatory family.</text>
</comment>
<evidence type="ECO:0000259" key="5">
    <source>
        <dbReference type="PROSITE" id="PS50931"/>
    </source>
</evidence>
<evidence type="ECO:0000313" key="7">
    <source>
        <dbReference type="Proteomes" id="UP000433309"/>
    </source>
</evidence>
<dbReference type="Proteomes" id="UP000433309">
    <property type="component" value="Unassembled WGS sequence"/>
</dbReference>
<keyword evidence="7" id="KW-1185">Reference proteome</keyword>
<dbReference type="AlphaFoldDB" id="A0A6I2KSC3"/>
<protein>
    <submittedName>
        <fullName evidence="6">LysR family transcriptional regulator</fullName>
    </submittedName>
</protein>
<feature type="domain" description="HTH lysR-type" evidence="5">
    <location>
        <begin position="34"/>
        <end position="91"/>
    </location>
</feature>
<keyword evidence="2" id="KW-0805">Transcription regulation</keyword>
<sequence>MTATNRIAPWLVSCKLMPEPPHLCTLTAMRYNRLDLNLLPALRALLVEKNVTRAGDSLHVTQSAMSGILARLREFFNDPLIVPVGRRMELTPLAESLVGRVNDLLVQVDSTLASRPEFIPETSHRHFSVVASDYTVVVLLTEVLRQLNTEAPGVTVEIRQPSDFTGADLEAGELDFHISPVGLLLEDHPSEVLFEDTFHAVVARDNKEVGDALTIEQYLAQGHVAFQQNGLPLFERWFAKTHGTRRREVTVSHFGLLPHLVASTNRVATLHTRLAVRACEQQEVRMVRLDFDVPRFVNLLQWHRYRDMDPGSIWLREKIIACARAMPLLPLV</sequence>
<keyword evidence="4" id="KW-0804">Transcription</keyword>